<dbReference type="Gene3D" id="3.30.450.30">
    <property type="entry name" value="Dynein light chain 2a, cytoplasmic"/>
    <property type="match status" value="1"/>
</dbReference>
<comment type="caution">
    <text evidence="1">The sequence shown here is derived from an EMBL/GenBank/DDBJ whole genome shotgun (WGS) entry which is preliminary data.</text>
</comment>
<protein>
    <recommendedName>
        <fullName evidence="3">Dynein light chain roadblock</fullName>
    </recommendedName>
</protein>
<organism evidence="1 2">
    <name type="scientific">Cylindrotheca closterium</name>
    <dbReference type="NCBI Taxonomy" id="2856"/>
    <lineage>
        <taxon>Eukaryota</taxon>
        <taxon>Sar</taxon>
        <taxon>Stramenopiles</taxon>
        <taxon>Ochrophyta</taxon>
        <taxon>Bacillariophyta</taxon>
        <taxon>Bacillariophyceae</taxon>
        <taxon>Bacillariophycidae</taxon>
        <taxon>Bacillariales</taxon>
        <taxon>Bacillariaceae</taxon>
        <taxon>Cylindrotheca</taxon>
    </lineage>
</organism>
<reference evidence="1" key="1">
    <citation type="submission" date="2023-08" db="EMBL/GenBank/DDBJ databases">
        <authorList>
            <person name="Audoor S."/>
            <person name="Bilcke G."/>
        </authorList>
    </citation>
    <scope>NUCLEOTIDE SEQUENCE</scope>
</reference>
<keyword evidence="2" id="KW-1185">Reference proteome</keyword>
<evidence type="ECO:0000313" key="1">
    <source>
        <dbReference type="EMBL" id="CAJ1959319.1"/>
    </source>
</evidence>
<dbReference type="Proteomes" id="UP001295423">
    <property type="component" value="Unassembled WGS sequence"/>
</dbReference>
<evidence type="ECO:0000313" key="2">
    <source>
        <dbReference type="Proteomes" id="UP001295423"/>
    </source>
</evidence>
<dbReference type="AlphaFoldDB" id="A0AAD2G0W5"/>
<dbReference type="SUPFAM" id="SSF103196">
    <property type="entry name" value="Roadblock/LC7 domain"/>
    <property type="match status" value="1"/>
</dbReference>
<evidence type="ECO:0008006" key="3">
    <source>
        <dbReference type="Google" id="ProtNLM"/>
    </source>
</evidence>
<dbReference type="PANTHER" id="PTHR10779">
    <property type="entry name" value="DYNEIN LIGHT CHAIN ROADBLOCK"/>
    <property type="match status" value="1"/>
</dbReference>
<sequence length="117" mass="13045">MAKRNVGFQEVQETVNRLAAHQGVLAVMILNKSGDILTQTGKGMVGNPKLLKKAVDAASIYIKSIPNEDDIPEEEDDEDTTRNLAFIRIRSRREEILISPKNNYLLVVVQDPSLSQL</sequence>
<proteinExistence type="predicted"/>
<dbReference type="EMBL" id="CAKOGP040001992">
    <property type="protein sequence ID" value="CAJ1959319.1"/>
    <property type="molecule type" value="Genomic_DNA"/>
</dbReference>
<gene>
    <name evidence="1" type="ORF">CYCCA115_LOCUS17741</name>
</gene>
<name>A0AAD2G0W5_9STRA</name>
<accession>A0AAD2G0W5</accession>